<dbReference type="AlphaFoldDB" id="A0AA88L2L7"/>
<name>A0AA88L2L7_ARTSF</name>
<proteinExistence type="predicted"/>
<keyword evidence="2" id="KW-1185">Reference proteome</keyword>
<comment type="caution">
    <text evidence="1">The sequence shown here is derived from an EMBL/GenBank/DDBJ whole genome shotgun (WGS) entry which is preliminary data.</text>
</comment>
<dbReference type="Proteomes" id="UP001187531">
    <property type="component" value="Unassembled WGS sequence"/>
</dbReference>
<evidence type="ECO:0000313" key="1">
    <source>
        <dbReference type="EMBL" id="KAK2710924.1"/>
    </source>
</evidence>
<sequence length="102" mass="11269">MASEVRGSRERDLPLKPGLVSVAESPVGLGERTSPGEAVDKEPSDFALMRRSWITRDCKLPPNTPYKINVCDTEFFTEFMLRGISVALQVPKYQPSAVVTSL</sequence>
<protein>
    <submittedName>
        <fullName evidence="1">Uncharacterized protein</fullName>
    </submittedName>
</protein>
<dbReference type="EMBL" id="JAVRJZ010000016">
    <property type="protein sequence ID" value="KAK2710924.1"/>
    <property type="molecule type" value="Genomic_DNA"/>
</dbReference>
<organism evidence="1 2">
    <name type="scientific">Artemia franciscana</name>
    <name type="common">Brine shrimp</name>
    <name type="synonym">Artemia sanfranciscana</name>
    <dbReference type="NCBI Taxonomy" id="6661"/>
    <lineage>
        <taxon>Eukaryota</taxon>
        <taxon>Metazoa</taxon>
        <taxon>Ecdysozoa</taxon>
        <taxon>Arthropoda</taxon>
        <taxon>Crustacea</taxon>
        <taxon>Branchiopoda</taxon>
        <taxon>Anostraca</taxon>
        <taxon>Artemiidae</taxon>
        <taxon>Artemia</taxon>
    </lineage>
</organism>
<reference evidence="1" key="1">
    <citation type="submission" date="2023-07" db="EMBL/GenBank/DDBJ databases">
        <title>Chromosome-level genome assembly of Artemia franciscana.</title>
        <authorList>
            <person name="Jo E."/>
        </authorList>
    </citation>
    <scope>NUCLEOTIDE SEQUENCE</scope>
    <source>
        <tissue evidence="1">Whole body</tissue>
    </source>
</reference>
<evidence type="ECO:0000313" key="2">
    <source>
        <dbReference type="Proteomes" id="UP001187531"/>
    </source>
</evidence>
<gene>
    <name evidence="1" type="ORF">QYM36_012185</name>
</gene>
<accession>A0AA88L2L7</accession>